<dbReference type="AlphaFoldDB" id="A0A8J7K1R7"/>
<proteinExistence type="predicted"/>
<comment type="caution">
    <text evidence="1">The sequence shown here is derived from an EMBL/GenBank/DDBJ whole genome shotgun (WGS) entry which is preliminary data.</text>
</comment>
<protein>
    <submittedName>
        <fullName evidence="1">Uncharacterized protein</fullName>
    </submittedName>
</protein>
<sequence length="122" mass="13406">MITVTPMEIVKFRSQLANNPEALTALDVIEECEGYVEDAVSLVFMRETAQETDRSLNDWLEKCRQFICQEDVRDALESGLIAPIVEPLTMSAGIPIGTATALSVLVFKLGAKKFCKVPKSGI</sequence>
<organism evidence="1 2">
    <name type="scientific">Plectonema cf. radiosum LEGE 06105</name>
    <dbReference type="NCBI Taxonomy" id="945769"/>
    <lineage>
        <taxon>Bacteria</taxon>
        <taxon>Bacillati</taxon>
        <taxon>Cyanobacteriota</taxon>
        <taxon>Cyanophyceae</taxon>
        <taxon>Oscillatoriophycideae</taxon>
        <taxon>Oscillatoriales</taxon>
        <taxon>Microcoleaceae</taxon>
        <taxon>Plectonema</taxon>
    </lineage>
</organism>
<gene>
    <name evidence="1" type="ORF">IQ247_20215</name>
</gene>
<reference evidence="1" key="1">
    <citation type="submission" date="2020-10" db="EMBL/GenBank/DDBJ databases">
        <authorList>
            <person name="Castelo-Branco R."/>
            <person name="Eusebio N."/>
            <person name="Adriana R."/>
            <person name="Vieira A."/>
            <person name="Brugerolle De Fraissinette N."/>
            <person name="Rezende De Castro R."/>
            <person name="Schneider M.P."/>
            <person name="Vasconcelos V."/>
            <person name="Leao P.N."/>
        </authorList>
    </citation>
    <scope>NUCLEOTIDE SEQUENCE</scope>
    <source>
        <strain evidence="1">LEGE 06105</strain>
    </source>
</reference>
<keyword evidence="2" id="KW-1185">Reference proteome</keyword>
<accession>A0A8J7K1R7</accession>
<evidence type="ECO:0000313" key="1">
    <source>
        <dbReference type="EMBL" id="MBE9214966.1"/>
    </source>
</evidence>
<name>A0A8J7K1R7_9CYAN</name>
<dbReference type="Proteomes" id="UP000620559">
    <property type="component" value="Unassembled WGS sequence"/>
</dbReference>
<evidence type="ECO:0000313" key="2">
    <source>
        <dbReference type="Proteomes" id="UP000620559"/>
    </source>
</evidence>
<dbReference type="EMBL" id="JADEWL010000079">
    <property type="protein sequence ID" value="MBE9214966.1"/>
    <property type="molecule type" value="Genomic_DNA"/>
</dbReference>